<name>A0A1Y2IK31_TRAC3</name>
<organism evidence="1 2">
    <name type="scientific">Trametes coccinea (strain BRFM310)</name>
    <name type="common">Pycnoporus coccineus</name>
    <dbReference type="NCBI Taxonomy" id="1353009"/>
    <lineage>
        <taxon>Eukaryota</taxon>
        <taxon>Fungi</taxon>
        <taxon>Dikarya</taxon>
        <taxon>Basidiomycota</taxon>
        <taxon>Agaricomycotina</taxon>
        <taxon>Agaricomycetes</taxon>
        <taxon>Polyporales</taxon>
        <taxon>Polyporaceae</taxon>
        <taxon>Trametes</taxon>
    </lineage>
</organism>
<dbReference type="InterPro" id="IPR036397">
    <property type="entry name" value="RNaseH_sf"/>
</dbReference>
<gene>
    <name evidence="1" type="ORF">PYCCODRAFT_1339213</name>
</gene>
<dbReference type="InterPro" id="IPR012337">
    <property type="entry name" value="RNaseH-like_sf"/>
</dbReference>
<dbReference type="Gene3D" id="3.30.420.10">
    <property type="entry name" value="Ribonuclease H-like superfamily/Ribonuclease H"/>
    <property type="match status" value="1"/>
</dbReference>
<dbReference type="Proteomes" id="UP000193067">
    <property type="component" value="Unassembled WGS sequence"/>
</dbReference>
<dbReference type="SUPFAM" id="SSF53098">
    <property type="entry name" value="Ribonuclease H-like"/>
    <property type="match status" value="1"/>
</dbReference>
<protein>
    <submittedName>
        <fullName evidence="1">Uncharacterized protein</fullName>
    </submittedName>
</protein>
<reference evidence="1 2" key="1">
    <citation type="journal article" date="2015" name="Biotechnol. Biofuels">
        <title>Enhanced degradation of softwood versus hardwood by the white-rot fungus Pycnoporus coccineus.</title>
        <authorList>
            <person name="Couturier M."/>
            <person name="Navarro D."/>
            <person name="Chevret D."/>
            <person name="Henrissat B."/>
            <person name="Piumi F."/>
            <person name="Ruiz-Duenas F.J."/>
            <person name="Martinez A.T."/>
            <person name="Grigoriev I.V."/>
            <person name="Riley R."/>
            <person name="Lipzen A."/>
            <person name="Berrin J.G."/>
            <person name="Master E.R."/>
            <person name="Rosso M.N."/>
        </authorList>
    </citation>
    <scope>NUCLEOTIDE SEQUENCE [LARGE SCALE GENOMIC DNA]</scope>
    <source>
        <strain evidence="1 2">BRFM310</strain>
    </source>
</reference>
<keyword evidence="2" id="KW-1185">Reference proteome</keyword>
<dbReference type="STRING" id="1353009.A0A1Y2IK31"/>
<dbReference type="GO" id="GO:0003676">
    <property type="term" value="F:nucleic acid binding"/>
    <property type="evidence" value="ECO:0007669"/>
    <property type="project" value="InterPro"/>
</dbReference>
<proteinExistence type="predicted"/>
<dbReference type="AlphaFoldDB" id="A0A1Y2IK31"/>
<evidence type="ECO:0000313" key="2">
    <source>
        <dbReference type="Proteomes" id="UP000193067"/>
    </source>
</evidence>
<evidence type="ECO:0000313" key="1">
    <source>
        <dbReference type="EMBL" id="OSD00581.1"/>
    </source>
</evidence>
<feature type="non-terminal residue" evidence="1">
    <location>
        <position position="306"/>
    </location>
</feature>
<dbReference type="OrthoDB" id="2728078at2759"/>
<accession>A0A1Y2IK31</accession>
<sequence>MWLRSYLMSGQQRPIWAFVLDDLLATVAVKRSCPSDKRLRQNTFTQHWKPSRNATPGSAKGMLETAAKYGLKQEGLAFPRNVMRQQIMWGHAQTAEASMRRAMRTSAAVRCLTKNHQAYTVGDFEAFTDPLKWTRHVSAGNKCACSTCEDQIVSKQCAHPEKCRAKALEMLSLLPTKWDPRESHPEDYEDVVMTNAEIRHDHEGTLFDRKVTAGSTMADTFRIFTDDERLSAERPDMRVEEQATSLTVGTDGSCAKNGEKEARAGAGVYIGEGDERNVAIRLPRSLKQSNQTAEIAAIGLAAQNID</sequence>
<dbReference type="EMBL" id="KZ084117">
    <property type="protein sequence ID" value="OSD00581.1"/>
    <property type="molecule type" value="Genomic_DNA"/>
</dbReference>